<dbReference type="Proteomes" id="UP001497392">
    <property type="component" value="Unassembled WGS sequence"/>
</dbReference>
<dbReference type="PANTHER" id="PTHR10458">
    <property type="entry name" value="PEPTIDE DEFORMYLASE"/>
    <property type="match status" value="1"/>
</dbReference>
<gene>
    <name evidence="4" type="primary">g11777</name>
    <name evidence="4" type="ORF">VP750_LOCUS10520</name>
</gene>
<dbReference type="PRINTS" id="PR01576">
    <property type="entry name" value="PDEFORMYLASE"/>
</dbReference>
<keyword evidence="3" id="KW-0934">Plastid</keyword>
<organism evidence="4 5">
    <name type="scientific">Coccomyxa viridis</name>
    <dbReference type="NCBI Taxonomy" id="1274662"/>
    <lineage>
        <taxon>Eukaryota</taxon>
        <taxon>Viridiplantae</taxon>
        <taxon>Chlorophyta</taxon>
        <taxon>core chlorophytes</taxon>
        <taxon>Trebouxiophyceae</taxon>
        <taxon>Trebouxiophyceae incertae sedis</taxon>
        <taxon>Coccomyxaceae</taxon>
        <taxon>Coccomyxa</taxon>
    </lineage>
</organism>
<comment type="subcellular location">
    <subcellularLocation>
        <location evidence="3">Plastid</location>
        <location evidence="3">Chloroplast</location>
    </subcellularLocation>
</comment>
<dbReference type="PANTHER" id="PTHR10458:SF22">
    <property type="entry name" value="PEPTIDE DEFORMYLASE"/>
    <property type="match status" value="1"/>
</dbReference>
<keyword evidence="3" id="KW-0809">Transit peptide</keyword>
<comment type="caution">
    <text evidence="4">The sequence shown here is derived from an EMBL/GenBank/DDBJ whole genome shotgun (WGS) entry which is preliminary data.</text>
</comment>
<evidence type="ECO:0000313" key="5">
    <source>
        <dbReference type="Proteomes" id="UP001497392"/>
    </source>
</evidence>
<dbReference type="NCBIfam" id="NF001159">
    <property type="entry name" value="PRK00150.1-3"/>
    <property type="match status" value="1"/>
</dbReference>
<dbReference type="EC" id="3.5.1.88" evidence="2 3"/>
<evidence type="ECO:0000313" key="4">
    <source>
        <dbReference type="EMBL" id="CAL5228614.1"/>
    </source>
</evidence>
<keyword evidence="3" id="KW-0378">Hydrolase</keyword>
<keyword evidence="3" id="KW-0648">Protein biosynthesis</keyword>
<dbReference type="InterPro" id="IPR023635">
    <property type="entry name" value="Peptide_deformylase"/>
</dbReference>
<dbReference type="EMBL" id="CAXHTA020000019">
    <property type="protein sequence ID" value="CAL5228614.1"/>
    <property type="molecule type" value="Genomic_DNA"/>
</dbReference>
<sequence>MRFGALAKGQQLRLLACRAGAQRLASSAARTTRGRRASDVRTQARGGALFRELEAQQEERSAAAVESKTPVVKDLQWSRPLQIIKYPDPRLRAVNAKIGSFDSKLEQLGKELLEVMYNGDDGVGLAAPQVGVNVRLMVYNPSGRRGEEEFILVNPKILNASSKRETSEEGCLSFPRIFADVERPQKVKVRAQNVKGETMMLTLNGWQARIFQHEYDHLQGTLFHDRMKPEVVNQIKRDLVNLEEAYLSKHAGAEIQRV</sequence>
<accession>A0ABP1G8R4</accession>
<dbReference type="HAMAP" id="MF_00163">
    <property type="entry name" value="Pep_deformylase"/>
    <property type="match status" value="1"/>
</dbReference>
<comment type="catalytic activity">
    <reaction evidence="3">
        <text>N-terminal N-formyl-L-methionyl-[peptide] + H2O = N-terminal L-methionyl-[peptide] + formate</text>
        <dbReference type="Rhea" id="RHEA:24420"/>
        <dbReference type="Rhea" id="RHEA-COMP:10639"/>
        <dbReference type="Rhea" id="RHEA-COMP:10640"/>
        <dbReference type="ChEBI" id="CHEBI:15377"/>
        <dbReference type="ChEBI" id="CHEBI:15740"/>
        <dbReference type="ChEBI" id="CHEBI:49298"/>
        <dbReference type="ChEBI" id="CHEBI:64731"/>
        <dbReference type="EC" id="3.5.1.88"/>
    </reaction>
</comment>
<comment type="similarity">
    <text evidence="1 3">Belongs to the polypeptide deformylase family.</text>
</comment>
<proteinExistence type="inferred from homology"/>
<keyword evidence="3" id="KW-0479">Metal-binding</keyword>
<evidence type="ECO:0000256" key="1">
    <source>
        <dbReference type="ARBA" id="ARBA00010759"/>
    </source>
</evidence>
<evidence type="ECO:0000256" key="3">
    <source>
        <dbReference type="RuleBase" id="RU362111"/>
    </source>
</evidence>
<comment type="function">
    <text evidence="3">Removes the formyl group from the N-terminal Met of newly synthesized proteins.</text>
</comment>
<keyword evidence="3" id="KW-0150">Chloroplast</keyword>
<dbReference type="Pfam" id="PF01327">
    <property type="entry name" value="Pep_deformylase"/>
    <property type="match status" value="1"/>
</dbReference>
<reference evidence="4 5" key="1">
    <citation type="submission" date="2024-06" db="EMBL/GenBank/DDBJ databases">
        <authorList>
            <person name="Kraege A."/>
            <person name="Thomma B."/>
        </authorList>
    </citation>
    <scope>NUCLEOTIDE SEQUENCE [LARGE SCALE GENOMIC DNA]</scope>
</reference>
<dbReference type="NCBIfam" id="TIGR00079">
    <property type="entry name" value="pept_deformyl"/>
    <property type="match status" value="1"/>
</dbReference>
<keyword evidence="5" id="KW-1185">Reference proteome</keyword>
<protein>
    <recommendedName>
        <fullName evidence="2 3">Peptide deformylase</fullName>
        <ecNumber evidence="2 3">3.5.1.88</ecNumber>
    </recommendedName>
</protein>
<name>A0ABP1G8R4_9CHLO</name>
<evidence type="ECO:0000256" key="2">
    <source>
        <dbReference type="ARBA" id="ARBA00012175"/>
    </source>
</evidence>
<dbReference type="SUPFAM" id="SSF56420">
    <property type="entry name" value="Peptide deformylase"/>
    <property type="match status" value="1"/>
</dbReference>
<dbReference type="InterPro" id="IPR036821">
    <property type="entry name" value="Peptide_deformylase_sf"/>
</dbReference>
<dbReference type="CDD" id="cd00487">
    <property type="entry name" value="Pep_deformylase"/>
    <property type="match status" value="1"/>
</dbReference>
<dbReference type="Gene3D" id="3.90.45.10">
    <property type="entry name" value="Peptide deformylase"/>
    <property type="match status" value="1"/>
</dbReference>